<protein>
    <recommendedName>
        <fullName evidence="3">KfrA N-terminal DNA-binding domain-containing protein</fullName>
    </recommendedName>
</protein>
<evidence type="ECO:0000313" key="2">
    <source>
        <dbReference type="Proteomes" id="UP000030428"/>
    </source>
</evidence>
<reference evidence="1 2" key="1">
    <citation type="journal article" date="2016" name="Front. Microbiol.">
        <title>Single-Cell (Meta-)Genomics of a Dimorphic Candidatus Thiomargarita nelsonii Reveals Genomic Plasticity.</title>
        <authorList>
            <person name="Flood B.E."/>
            <person name="Fliss P."/>
            <person name="Jones D.S."/>
            <person name="Dick G.J."/>
            <person name="Jain S."/>
            <person name="Kaster A.K."/>
            <person name="Winkel M."/>
            <person name="Mussmann M."/>
            <person name="Bailey J."/>
        </authorList>
    </citation>
    <scope>NUCLEOTIDE SEQUENCE [LARGE SCALE GENOMIC DNA]</scope>
    <source>
        <strain evidence="1">Hydrate Ridge</strain>
    </source>
</reference>
<comment type="caution">
    <text evidence="1">The sequence shown here is derived from an EMBL/GenBank/DDBJ whole genome shotgun (WGS) entry which is preliminary data.</text>
</comment>
<dbReference type="EMBL" id="JSZA02000196">
    <property type="protein sequence ID" value="TGN99962.1"/>
    <property type="molecule type" value="Genomic_DNA"/>
</dbReference>
<keyword evidence="2" id="KW-1185">Reference proteome</keyword>
<proteinExistence type="predicted"/>
<gene>
    <name evidence="1" type="ORF">PN36_29025</name>
</gene>
<sequence length="179" mass="21164">MPKQILNVDNVRETVEQLQSEGYKPTFKRIIERLGGSYGTLTAMRKEHPEIFWSEERRVDSSFQLEKENFNLKMELTQIRFEARIEVLEREKLERDRLIDNLKKSFSDDMADMRDLWLDAVSQARLTKTAKTLTIELHNQYPEMTYREINERLFEEGFRTRSGGRIGGGQISKWINAES</sequence>
<dbReference type="AlphaFoldDB" id="A0A4E0QVY4"/>
<dbReference type="Proteomes" id="UP000030428">
    <property type="component" value="Unassembled WGS sequence"/>
</dbReference>
<evidence type="ECO:0008006" key="3">
    <source>
        <dbReference type="Google" id="ProtNLM"/>
    </source>
</evidence>
<organism evidence="1 2">
    <name type="scientific">Candidatus Thiomargarita nelsonii</name>
    <dbReference type="NCBI Taxonomy" id="1003181"/>
    <lineage>
        <taxon>Bacteria</taxon>
        <taxon>Pseudomonadati</taxon>
        <taxon>Pseudomonadota</taxon>
        <taxon>Gammaproteobacteria</taxon>
        <taxon>Thiotrichales</taxon>
        <taxon>Thiotrichaceae</taxon>
        <taxon>Thiomargarita</taxon>
    </lineage>
</organism>
<name>A0A4E0QVY4_9GAMM</name>
<accession>A0A4E0QVY4</accession>
<evidence type="ECO:0000313" key="1">
    <source>
        <dbReference type="EMBL" id="TGN99962.1"/>
    </source>
</evidence>